<organism evidence="2 3">
    <name type="scientific">Vairimorpha apis BRL 01</name>
    <dbReference type="NCBI Taxonomy" id="1037528"/>
    <lineage>
        <taxon>Eukaryota</taxon>
        <taxon>Fungi</taxon>
        <taxon>Fungi incertae sedis</taxon>
        <taxon>Microsporidia</taxon>
        <taxon>Nosematidae</taxon>
        <taxon>Vairimorpha</taxon>
    </lineage>
</organism>
<protein>
    <submittedName>
        <fullName evidence="2">Uncharacterized protein</fullName>
    </submittedName>
</protein>
<proteinExistence type="predicted"/>
<dbReference type="EMBL" id="KE647242">
    <property type="protein sequence ID" value="EQB60745.1"/>
    <property type="molecule type" value="Genomic_DNA"/>
</dbReference>
<evidence type="ECO:0000256" key="1">
    <source>
        <dbReference type="SAM" id="MobiDB-lite"/>
    </source>
</evidence>
<accession>T0MIC7</accession>
<name>T0MIC7_9MICR</name>
<evidence type="ECO:0000313" key="3">
    <source>
        <dbReference type="Proteomes" id="UP000053780"/>
    </source>
</evidence>
<dbReference type="Proteomes" id="UP000053780">
    <property type="component" value="Unassembled WGS sequence"/>
</dbReference>
<reference evidence="2 3" key="1">
    <citation type="journal article" date="2013" name="BMC Genomics">
        <title>Genome sequencing and comparative genomics of honey bee microsporidia, Nosema apis reveal novel insights into host-parasite interactions.</title>
        <authorList>
            <person name="Chen Yp."/>
            <person name="Pettis J.S."/>
            <person name="Zhao Y."/>
            <person name="Liu X."/>
            <person name="Tallon L.J."/>
            <person name="Sadzewicz L.D."/>
            <person name="Li R."/>
            <person name="Zheng H."/>
            <person name="Huang S."/>
            <person name="Zhang X."/>
            <person name="Hamilton M.C."/>
            <person name="Pernal S.F."/>
            <person name="Melathopoulos A.P."/>
            <person name="Yan X."/>
            <person name="Evans J.D."/>
        </authorList>
    </citation>
    <scope>NUCLEOTIDE SEQUENCE [LARGE SCALE GENOMIC DNA]</scope>
    <source>
        <strain evidence="2 3">BRL 01</strain>
    </source>
</reference>
<gene>
    <name evidence="2" type="ORF">NAPIS_ORF01686</name>
</gene>
<evidence type="ECO:0000313" key="2">
    <source>
        <dbReference type="EMBL" id="EQB60745.1"/>
    </source>
</evidence>
<dbReference type="OrthoDB" id="2192852at2759"/>
<dbReference type="AlphaFoldDB" id="T0MIC7"/>
<dbReference type="VEuPathDB" id="MicrosporidiaDB:NAPIS_ORF01686"/>
<keyword evidence="3" id="KW-1185">Reference proteome</keyword>
<feature type="compositionally biased region" description="Polar residues" evidence="1">
    <location>
        <begin position="1"/>
        <end position="14"/>
    </location>
</feature>
<feature type="region of interest" description="Disordered" evidence="1">
    <location>
        <begin position="1"/>
        <end position="20"/>
    </location>
</feature>
<sequence>MNNKQSSEYSSTPQHDNDHFDFVKNNINKTDTSTSNIFLEEQKKISISKIEEALEIRDKINKKINSADDEILNIEAHIQGILSAYKVFYTVGYKSKRLYFKHRHHPIMDDDFIIYHCKTLYDNNILVFEVKTDDGLFLCGDNKTVYTELKDLVNFPFAFGSLEEFFGMMYDETINLIKEKYDLGCRKMKLNMQ</sequence>
<dbReference type="HOGENOM" id="CLU_1409163_0_0_1"/>